<protein>
    <submittedName>
        <fullName evidence="1">Uncharacterized protein</fullName>
    </submittedName>
</protein>
<dbReference type="AlphaFoldDB" id="A0A2K2ATI1"/>
<evidence type="ECO:0000313" key="1">
    <source>
        <dbReference type="EMBL" id="PNT40830.1"/>
    </source>
</evidence>
<dbReference type="Proteomes" id="UP000006729">
    <property type="component" value="Chromosome 4"/>
</dbReference>
<name>A0A2K2ATI1_POPTR</name>
<sequence>MACERFSARILRSVLGDKTFLESGLVGFDPVSRTPVDGLQFPEEWPSSATPLSLSYTLTELLEKEDVSESIVLNIRRLINNGAVVSGSSAESRTKLYLTFDQNRFAPVLDLLQTNCLENDRMSEVNEFWKASKDQHKYVDEFGYASESQSFGNWKNRFGSDWKIKKNNYEETKSESCRQDFFDPRGSFTSQFRPSLLTLNTYFKEKEMMSIARANASFWMSMFSARS</sequence>
<accession>A0A2K2ATI1</accession>
<keyword evidence="2" id="KW-1185">Reference proteome</keyword>
<evidence type="ECO:0000313" key="2">
    <source>
        <dbReference type="Proteomes" id="UP000006729"/>
    </source>
</evidence>
<reference evidence="1 2" key="1">
    <citation type="journal article" date="2006" name="Science">
        <title>The genome of black cottonwood, Populus trichocarpa (Torr. &amp; Gray).</title>
        <authorList>
            <person name="Tuskan G.A."/>
            <person name="Difazio S."/>
            <person name="Jansson S."/>
            <person name="Bohlmann J."/>
            <person name="Grigoriev I."/>
            <person name="Hellsten U."/>
            <person name="Putnam N."/>
            <person name="Ralph S."/>
            <person name="Rombauts S."/>
            <person name="Salamov A."/>
            <person name="Schein J."/>
            <person name="Sterck L."/>
            <person name="Aerts A."/>
            <person name="Bhalerao R.R."/>
            <person name="Bhalerao R.P."/>
            <person name="Blaudez D."/>
            <person name="Boerjan W."/>
            <person name="Brun A."/>
            <person name="Brunner A."/>
            <person name="Busov V."/>
            <person name="Campbell M."/>
            <person name="Carlson J."/>
            <person name="Chalot M."/>
            <person name="Chapman J."/>
            <person name="Chen G.L."/>
            <person name="Cooper D."/>
            <person name="Coutinho P.M."/>
            <person name="Couturier J."/>
            <person name="Covert S."/>
            <person name="Cronk Q."/>
            <person name="Cunningham R."/>
            <person name="Davis J."/>
            <person name="Degroeve S."/>
            <person name="Dejardin A."/>
            <person name="Depamphilis C."/>
            <person name="Detter J."/>
            <person name="Dirks B."/>
            <person name="Dubchak I."/>
            <person name="Duplessis S."/>
            <person name="Ehlting J."/>
            <person name="Ellis B."/>
            <person name="Gendler K."/>
            <person name="Goodstein D."/>
            <person name="Gribskov M."/>
            <person name="Grimwood J."/>
            <person name="Groover A."/>
            <person name="Gunter L."/>
            <person name="Hamberger B."/>
            <person name="Heinze B."/>
            <person name="Helariutta Y."/>
            <person name="Henrissat B."/>
            <person name="Holligan D."/>
            <person name="Holt R."/>
            <person name="Huang W."/>
            <person name="Islam-Faridi N."/>
            <person name="Jones S."/>
            <person name="Jones-Rhoades M."/>
            <person name="Jorgensen R."/>
            <person name="Joshi C."/>
            <person name="Kangasjarvi J."/>
            <person name="Karlsson J."/>
            <person name="Kelleher C."/>
            <person name="Kirkpatrick R."/>
            <person name="Kirst M."/>
            <person name="Kohler A."/>
            <person name="Kalluri U."/>
            <person name="Larimer F."/>
            <person name="Leebens-Mack J."/>
            <person name="Leple J.C."/>
            <person name="Locascio P."/>
            <person name="Lou Y."/>
            <person name="Lucas S."/>
            <person name="Martin F."/>
            <person name="Montanini B."/>
            <person name="Napoli C."/>
            <person name="Nelson D.R."/>
            <person name="Nelson C."/>
            <person name="Nieminen K."/>
            <person name="Nilsson O."/>
            <person name="Pereda V."/>
            <person name="Peter G."/>
            <person name="Philippe R."/>
            <person name="Pilate G."/>
            <person name="Poliakov A."/>
            <person name="Razumovskaya J."/>
            <person name="Richardson P."/>
            <person name="Rinaldi C."/>
            <person name="Ritland K."/>
            <person name="Rouze P."/>
            <person name="Ryaboy D."/>
            <person name="Schmutz J."/>
            <person name="Schrader J."/>
            <person name="Segerman B."/>
            <person name="Shin H."/>
            <person name="Siddiqui A."/>
            <person name="Sterky F."/>
            <person name="Terry A."/>
            <person name="Tsai C.J."/>
            <person name="Uberbacher E."/>
            <person name="Unneberg P."/>
            <person name="Vahala J."/>
            <person name="Wall K."/>
            <person name="Wessler S."/>
            <person name="Yang G."/>
            <person name="Yin T."/>
            <person name="Douglas C."/>
            <person name="Marra M."/>
            <person name="Sandberg G."/>
            <person name="Van de Peer Y."/>
            <person name="Rokhsar D."/>
        </authorList>
    </citation>
    <scope>NUCLEOTIDE SEQUENCE [LARGE SCALE GENOMIC DNA]</scope>
    <source>
        <strain evidence="2">cv. Nisqually</strain>
    </source>
</reference>
<dbReference type="PANTHER" id="PTHR34791:SF8">
    <property type="entry name" value="F-BOX DOMAIN CONTAINING PROTEIN, EXPRESSED"/>
    <property type="match status" value="1"/>
</dbReference>
<gene>
    <name evidence="1" type="ORF">POPTR_004G121700</name>
</gene>
<proteinExistence type="predicted"/>
<dbReference type="PANTHER" id="PTHR34791">
    <property type="entry name" value="OS02G0272100 PROTEIN"/>
    <property type="match status" value="1"/>
</dbReference>
<dbReference type="EMBL" id="CM009293">
    <property type="protein sequence ID" value="PNT40830.1"/>
    <property type="molecule type" value="Genomic_DNA"/>
</dbReference>
<organism evidence="1 2">
    <name type="scientific">Populus trichocarpa</name>
    <name type="common">Western balsam poplar</name>
    <name type="synonym">Populus balsamifera subsp. trichocarpa</name>
    <dbReference type="NCBI Taxonomy" id="3694"/>
    <lineage>
        <taxon>Eukaryota</taxon>
        <taxon>Viridiplantae</taxon>
        <taxon>Streptophyta</taxon>
        <taxon>Embryophyta</taxon>
        <taxon>Tracheophyta</taxon>
        <taxon>Spermatophyta</taxon>
        <taxon>Magnoliopsida</taxon>
        <taxon>eudicotyledons</taxon>
        <taxon>Gunneridae</taxon>
        <taxon>Pentapetalae</taxon>
        <taxon>rosids</taxon>
        <taxon>fabids</taxon>
        <taxon>Malpighiales</taxon>
        <taxon>Salicaceae</taxon>
        <taxon>Saliceae</taxon>
        <taxon>Populus</taxon>
    </lineage>
</organism>
<dbReference type="InParanoid" id="A0A2K2ATI1"/>